<dbReference type="PROSITE" id="PS50977">
    <property type="entry name" value="HTH_TETR_2"/>
    <property type="match status" value="1"/>
</dbReference>
<protein>
    <submittedName>
        <fullName evidence="5">DNA-binding transcriptional regulator, AcrR family</fullName>
    </submittedName>
</protein>
<organism evidence="4 6">
    <name type="scientific">Terribacillus saccharophilus</name>
    <dbReference type="NCBI Taxonomy" id="361277"/>
    <lineage>
        <taxon>Bacteria</taxon>
        <taxon>Bacillati</taxon>
        <taxon>Bacillota</taxon>
        <taxon>Bacilli</taxon>
        <taxon>Bacillales</taxon>
        <taxon>Bacillaceae</taxon>
        <taxon>Terribacillus</taxon>
    </lineage>
</organism>
<dbReference type="InterPro" id="IPR009057">
    <property type="entry name" value="Homeodomain-like_sf"/>
</dbReference>
<dbReference type="EMBL" id="CP008876">
    <property type="protein sequence ID" value="AIF67670.1"/>
    <property type="molecule type" value="Genomic_DNA"/>
</dbReference>
<keyword evidence="1 2" id="KW-0238">DNA-binding</keyword>
<dbReference type="RefSeq" id="WP_051748282.1">
    <property type="nucleotide sequence ID" value="NZ_CP008876.1"/>
</dbReference>
<dbReference type="PANTHER" id="PTHR30055:SF226">
    <property type="entry name" value="HTH-TYPE TRANSCRIPTIONAL REGULATOR PKSA"/>
    <property type="match status" value="1"/>
</dbReference>
<dbReference type="HOGENOM" id="CLU_069356_12_8_9"/>
<proteinExistence type="predicted"/>
<dbReference type="GeneID" id="301155859"/>
<evidence type="ECO:0000259" key="3">
    <source>
        <dbReference type="PROSITE" id="PS50977"/>
    </source>
</evidence>
<sequence length="202" mass="23776">MARKKEVSAEQTQRNIITTAERLFMTHGYRAISTRRIADECGITQPALYHHFPNKQAIYLEVVRSIMVQTEEAMTHVLQDHADSKNRIRQIAYFMIMNHQGDMTQMFHDLQYEIDEEHRKTIQDWWLRSYFNPVMQTLTEGIAKGDIKSIPTVPPMELTFFVLEMMKSFLPPSKEDYEARRAFADKKSKMLVDILFDGIQKK</sequence>
<dbReference type="PROSITE" id="PS01081">
    <property type="entry name" value="HTH_TETR_1"/>
    <property type="match status" value="1"/>
</dbReference>
<feature type="DNA-binding region" description="H-T-H motif" evidence="2">
    <location>
        <begin position="33"/>
        <end position="52"/>
    </location>
</feature>
<evidence type="ECO:0000313" key="5">
    <source>
        <dbReference type="EMBL" id="SEN42094.1"/>
    </source>
</evidence>
<dbReference type="EMBL" id="FOCD01000002">
    <property type="protein sequence ID" value="SEN42094.1"/>
    <property type="molecule type" value="Genomic_DNA"/>
</dbReference>
<gene>
    <name evidence="4" type="ORF">GZ22_14175</name>
    <name evidence="5" type="ORF">SAMN04489762_2208</name>
</gene>
<dbReference type="Gene3D" id="1.10.10.60">
    <property type="entry name" value="Homeodomain-like"/>
    <property type="match status" value="1"/>
</dbReference>
<dbReference type="GO" id="GO:0003700">
    <property type="term" value="F:DNA-binding transcription factor activity"/>
    <property type="evidence" value="ECO:0007669"/>
    <property type="project" value="TreeGrafter"/>
</dbReference>
<dbReference type="InterPro" id="IPR050109">
    <property type="entry name" value="HTH-type_TetR-like_transc_reg"/>
</dbReference>
<reference evidence="4 6" key="1">
    <citation type="submission" date="2014-07" db="EMBL/GenBank/DDBJ databases">
        <title>Complete genome sequence of a moderately halophilic bacterium Terribacillus aidingensis MP602, isolated from Cryptomeria fortunei in Tianmu mountain in China.</title>
        <authorList>
            <person name="Wang Y."/>
            <person name="Lu P."/>
            <person name="Zhang L."/>
        </authorList>
    </citation>
    <scope>NUCLEOTIDE SEQUENCE [LARGE SCALE GENOMIC DNA]</scope>
    <source>
        <strain evidence="4 6">MP602</strain>
    </source>
</reference>
<dbReference type="PRINTS" id="PR00455">
    <property type="entry name" value="HTHTETR"/>
</dbReference>
<dbReference type="Proteomes" id="UP000027980">
    <property type="component" value="Chromosome"/>
</dbReference>
<dbReference type="SUPFAM" id="SSF48498">
    <property type="entry name" value="Tetracyclin repressor-like, C-terminal domain"/>
    <property type="match status" value="1"/>
</dbReference>
<dbReference type="InterPro" id="IPR036271">
    <property type="entry name" value="Tet_transcr_reg_TetR-rel_C_sf"/>
</dbReference>
<evidence type="ECO:0000256" key="2">
    <source>
        <dbReference type="PROSITE-ProRule" id="PRU00335"/>
    </source>
</evidence>
<dbReference type="InterPro" id="IPR023772">
    <property type="entry name" value="DNA-bd_HTH_TetR-type_CS"/>
</dbReference>
<accession>A0A075LLQ3</accession>
<dbReference type="PANTHER" id="PTHR30055">
    <property type="entry name" value="HTH-TYPE TRANSCRIPTIONAL REGULATOR RUTR"/>
    <property type="match status" value="1"/>
</dbReference>
<evidence type="ECO:0000313" key="6">
    <source>
        <dbReference type="Proteomes" id="UP000027980"/>
    </source>
</evidence>
<accession>A0AAX2EGD9</accession>
<dbReference type="InterPro" id="IPR001647">
    <property type="entry name" value="HTH_TetR"/>
</dbReference>
<evidence type="ECO:0000313" key="4">
    <source>
        <dbReference type="EMBL" id="AIF67670.1"/>
    </source>
</evidence>
<evidence type="ECO:0000313" key="7">
    <source>
        <dbReference type="Proteomes" id="UP000199735"/>
    </source>
</evidence>
<dbReference type="Pfam" id="PF00440">
    <property type="entry name" value="TetR_N"/>
    <property type="match status" value="1"/>
</dbReference>
<reference evidence="5 7" key="2">
    <citation type="submission" date="2016-10" db="EMBL/GenBank/DDBJ databases">
        <authorList>
            <person name="Varghese N."/>
            <person name="Submissions S."/>
        </authorList>
    </citation>
    <scope>NUCLEOTIDE SEQUENCE [LARGE SCALE GENOMIC DNA]</scope>
    <source>
        <strain evidence="5 7">DSM 21619</strain>
    </source>
</reference>
<dbReference type="OrthoDB" id="9814200at2"/>
<dbReference type="GO" id="GO:0000976">
    <property type="term" value="F:transcription cis-regulatory region binding"/>
    <property type="evidence" value="ECO:0007669"/>
    <property type="project" value="TreeGrafter"/>
</dbReference>
<evidence type="ECO:0000256" key="1">
    <source>
        <dbReference type="ARBA" id="ARBA00023125"/>
    </source>
</evidence>
<dbReference type="Gene3D" id="1.10.357.10">
    <property type="entry name" value="Tetracycline Repressor, domain 2"/>
    <property type="match status" value="1"/>
</dbReference>
<dbReference type="AlphaFoldDB" id="A0A075LLQ3"/>
<dbReference type="SUPFAM" id="SSF46689">
    <property type="entry name" value="Homeodomain-like"/>
    <property type="match status" value="1"/>
</dbReference>
<name>A0A075LLQ3_9BACI</name>
<dbReference type="KEGG" id="tap:GZ22_14175"/>
<dbReference type="Proteomes" id="UP000199735">
    <property type="component" value="Unassembled WGS sequence"/>
</dbReference>
<feature type="domain" description="HTH tetR-type" evidence="3">
    <location>
        <begin position="10"/>
        <end position="70"/>
    </location>
</feature>